<dbReference type="EMBL" id="BMAU01021369">
    <property type="protein sequence ID" value="GFY24341.1"/>
    <property type="molecule type" value="Genomic_DNA"/>
</dbReference>
<evidence type="ECO:0000313" key="2">
    <source>
        <dbReference type="Proteomes" id="UP000887159"/>
    </source>
</evidence>
<dbReference type="Pfam" id="PF01359">
    <property type="entry name" value="Transposase_1"/>
    <property type="match status" value="1"/>
</dbReference>
<accession>A0A8X6VXU9</accession>
<gene>
    <name evidence="1" type="ORF">TNCV_1013901</name>
</gene>
<proteinExistence type="predicted"/>
<protein>
    <submittedName>
        <fullName evidence="1">Uncharacterized protein</fullName>
    </submittedName>
</protein>
<keyword evidence="2" id="KW-1185">Reference proteome</keyword>
<dbReference type="InterPro" id="IPR001888">
    <property type="entry name" value="Transposase_1"/>
</dbReference>
<organism evidence="1 2">
    <name type="scientific">Trichonephila clavipes</name>
    <name type="common">Golden silk orbweaver</name>
    <name type="synonym">Nephila clavipes</name>
    <dbReference type="NCBI Taxonomy" id="2585209"/>
    <lineage>
        <taxon>Eukaryota</taxon>
        <taxon>Metazoa</taxon>
        <taxon>Ecdysozoa</taxon>
        <taxon>Arthropoda</taxon>
        <taxon>Chelicerata</taxon>
        <taxon>Arachnida</taxon>
        <taxon>Araneae</taxon>
        <taxon>Araneomorphae</taxon>
        <taxon>Entelegynae</taxon>
        <taxon>Araneoidea</taxon>
        <taxon>Nephilidae</taxon>
        <taxon>Trichonephila</taxon>
    </lineage>
</organism>
<dbReference type="Proteomes" id="UP000887159">
    <property type="component" value="Unassembled WGS sequence"/>
</dbReference>
<reference evidence="1" key="1">
    <citation type="submission" date="2020-08" db="EMBL/GenBank/DDBJ databases">
        <title>Multicomponent nature underlies the extraordinary mechanical properties of spider dragline silk.</title>
        <authorList>
            <person name="Kono N."/>
            <person name="Nakamura H."/>
            <person name="Mori M."/>
            <person name="Yoshida Y."/>
            <person name="Ohtoshi R."/>
            <person name="Malay A.D."/>
            <person name="Moran D.A.P."/>
            <person name="Tomita M."/>
            <person name="Numata K."/>
            <person name="Arakawa K."/>
        </authorList>
    </citation>
    <scope>NUCLEOTIDE SEQUENCE</scope>
</reference>
<dbReference type="AlphaFoldDB" id="A0A8X6VXU9"/>
<evidence type="ECO:0000313" key="1">
    <source>
        <dbReference type="EMBL" id="GFY24341.1"/>
    </source>
</evidence>
<comment type="caution">
    <text evidence="1">The sequence shown here is derived from an EMBL/GenBank/DDBJ whole genome shotgun (WGS) entry which is preliminary data.</text>
</comment>
<name>A0A8X6VXU9_TRICX</name>
<sequence length="75" mass="8639">MKAKQTLSKRKIMTTVFWDCHGVLLVDFMPQKEQRSTQVQLYGSSEEHHYKANGAASCQKEFYSSTITQSITHLE</sequence>